<dbReference type="InterPro" id="IPR034660">
    <property type="entry name" value="DinB/YfiT-like"/>
</dbReference>
<evidence type="ECO:0000313" key="3">
    <source>
        <dbReference type="Proteomes" id="UP000321533"/>
    </source>
</evidence>
<dbReference type="AlphaFoldDB" id="A0A5B8V6J2"/>
<keyword evidence="3" id="KW-1185">Reference proteome</keyword>
<accession>A0A5B8V6J2</accession>
<sequence>MNFSLEKSIEILERTPLVLQTMLQNISDDWTSNTEGEETWSVYDVIGHLIYGEKTDWMPRAEIILSDKPDKTFESFDRFAQFEENKGKPLQELLNEFILLRQKNIELLRSKKLTNKYLEQKGIHPAFGEVTLAQLISTWVVHDLNHIAQISRVMAKQYKQDVGPWIAYLKILQS</sequence>
<name>A0A5B8V6J2_9BACT</name>
<evidence type="ECO:0000313" key="2">
    <source>
        <dbReference type="EMBL" id="QEC66503.1"/>
    </source>
</evidence>
<evidence type="ECO:0000259" key="1">
    <source>
        <dbReference type="Pfam" id="PF12867"/>
    </source>
</evidence>
<dbReference type="RefSeq" id="WP_147188303.1">
    <property type="nucleotide sequence ID" value="NZ_CP042435.1"/>
</dbReference>
<dbReference type="Pfam" id="PF12867">
    <property type="entry name" value="DinB_2"/>
    <property type="match status" value="1"/>
</dbReference>
<protein>
    <submittedName>
        <fullName evidence="2">DinB family protein</fullName>
    </submittedName>
</protein>
<dbReference type="SUPFAM" id="SSF109854">
    <property type="entry name" value="DinB/YfiT-like putative metalloenzymes"/>
    <property type="match status" value="1"/>
</dbReference>
<organism evidence="2 3">
    <name type="scientific">Panacibacter ginsenosidivorans</name>
    <dbReference type="NCBI Taxonomy" id="1813871"/>
    <lineage>
        <taxon>Bacteria</taxon>
        <taxon>Pseudomonadati</taxon>
        <taxon>Bacteroidota</taxon>
        <taxon>Chitinophagia</taxon>
        <taxon>Chitinophagales</taxon>
        <taxon>Chitinophagaceae</taxon>
        <taxon>Panacibacter</taxon>
    </lineage>
</organism>
<dbReference type="OrthoDB" id="1434917at2"/>
<reference evidence="2 3" key="1">
    <citation type="journal article" date="2016" name="Int. J. Syst. Evol. Microbiol.">
        <title>Panacibacter ginsenosidivorans gen. nov., sp. nov., with ginsenoside converting activity isolated from soil of a ginseng field.</title>
        <authorList>
            <person name="Siddiqi M.Z."/>
            <person name="Muhammad Shafi S."/>
            <person name="Choi K.D."/>
            <person name="Im W.T."/>
        </authorList>
    </citation>
    <scope>NUCLEOTIDE SEQUENCE [LARGE SCALE GENOMIC DNA]</scope>
    <source>
        <strain evidence="2 3">Gsoil1550</strain>
    </source>
</reference>
<feature type="domain" description="DinB-like" evidence="1">
    <location>
        <begin position="12"/>
        <end position="150"/>
    </location>
</feature>
<gene>
    <name evidence="2" type="ORF">FRZ67_04040</name>
</gene>
<dbReference type="KEGG" id="pgin:FRZ67_04040"/>
<proteinExistence type="predicted"/>
<dbReference type="EMBL" id="CP042435">
    <property type="protein sequence ID" value="QEC66503.1"/>
    <property type="molecule type" value="Genomic_DNA"/>
</dbReference>
<dbReference type="Proteomes" id="UP000321533">
    <property type="component" value="Chromosome"/>
</dbReference>
<dbReference type="Gene3D" id="1.20.120.450">
    <property type="entry name" value="dinb family like domain"/>
    <property type="match status" value="1"/>
</dbReference>
<dbReference type="InterPro" id="IPR024775">
    <property type="entry name" value="DinB-like"/>
</dbReference>